<keyword evidence="2" id="KW-0472">Membrane</keyword>
<dbReference type="Proteomes" id="UP000789901">
    <property type="component" value="Unassembled WGS sequence"/>
</dbReference>
<gene>
    <name evidence="3" type="ORF">GMARGA_LOCUS8036</name>
</gene>
<comment type="caution">
    <text evidence="3">The sequence shown here is derived from an EMBL/GenBank/DDBJ whole genome shotgun (WGS) entry which is preliminary data.</text>
</comment>
<evidence type="ECO:0000256" key="2">
    <source>
        <dbReference type="SAM" id="Phobius"/>
    </source>
</evidence>
<dbReference type="EMBL" id="CAJVQB010004035">
    <property type="protein sequence ID" value="CAG8625046.1"/>
    <property type="molecule type" value="Genomic_DNA"/>
</dbReference>
<name>A0ABN7ULC0_GIGMA</name>
<feature type="compositionally biased region" description="Basic and acidic residues" evidence="1">
    <location>
        <begin position="143"/>
        <end position="156"/>
    </location>
</feature>
<evidence type="ECO:0000313" key="4">
    <source>
        <dbReference type="Proteomes" id="UP000789901"/>
    </source>
</evidence>
<protein>
    <submittedName>
        <fullName evidence="3">7292_t:CDS:1</fullName>
    </submittedName>
</protein>
<keyword evidence="2" id="KW-0812">Transmembrane</keyword>
<reference evidence="3 4" key="1">
    <citation type="submission" date="2021-06" db="EMBL/GenBank/DDBJ databases">
        <authorList>
            <person name="Kallberg Y."/>
            <person name="Tangrot J."/>
            <person name="Rosling A."/>
        </authorList>
    </citation>
    <scope>NUCLEOTIDE SEQUENCE [LARGE SCALE GENOMIC DNA]</scope>
    <source>
        <strain evidence="3 4">120-4 pot B 10/14</strain>
    </source>
</reference>
<keyword evidence="2" id="KW-1133">Transmembrane helix</keyword>
<organism evidence="3 4">
    <name type="scientific">Gigaspora margarita</name>
    <dbReference type="NCBI Taxonomy" id="4874"/>
    <lineage>
        <taxon>Eukaryota</taxon>
        <taxon>Fungi</taxon>
        <taxon>Fungi incertae sedis</taxon>
        <taxon>Mucoromycota</taxon>
        <taxon>Glomeromycotina</taxon>
        <taxon>Glomeromycetes</taxon>
        <taxon>Diversisporales</taxon>
        <taxon>Gigasporaceae</taxon>
        <taxon>Gigaspora</taxon>
    </lineage>
</organism>
<accession>A0ABN7ULC0</accession>
<sequence>LPMHKNSTRTSVTQLINETTTVLTKHNEDNEKSSDVHTINAKYYNLKLRDIKFPDLHFLDIQFIEIDFFDIIETIGKIIISGIVAFLISYCLIVICAHYFGFGGGIVEENIATGSQRTGATDKRILIAKKFTASEAETPSQRASKDDATDKLSQDVKDHLQKTDEYLKSLDSTKSSQQQGENPKESNAFIFPKSFFCE</sequence>
<evidence type="ECO:0000256" key="1">
    <source>
        <dbReference type="SAM" id="MobiDB-lite"/>
    </source>
</evidence>
<feature type="transmembrane region" description="Helical" evidence="2">
    <location>
        <begin position="78"/>
        <end position="100"/>
    </location>
</feature>
<keyword evidence="4" id="KW-1185">Reference proteome</keyword>
<proteinExistence type="predicted"/>
<evidence type="ECO:0000313" key="3">
    <source>
        <dbReference type="EMBL" id="CAG8625046.1"/>
    </source>
</evidence>
<feature type="non-terminal residue" evidence="3">
    <location>
        <position position="1"/>
    </location>
</feature>
<feature type="region of interest" description="Disordered" evidence="1">
    <location>
        <begin position="136"/>
        <end position="156"/>
    </location>
</feature>